<evidence type="ECO:0000256" key="3">
    <source>
        <dbReference type="ARBA" id="ARBA00022448"/>
    </source>
</evidence>
<dbReference type="InterPro" id="IPR004316">
    <property type="entry name" value="SWEET_rpt"/>
</dbReference>
<organism evidence="12">
    <name type="scientific">Betula platyphylla</name>
    <name type="common">Asian white birch</name>
    <dbReference type="NCBI Taxonomy" id="78630"/>
    <lineage>
        <taxon>Eukaryota</taxon>
        <taxon>Viridiplantae</taxon>
        <taxon>Streptophyta</taxon>
        <taxon>Embryophyta</taxon>
        <taxon>Tracheophyta</taxon>
        <taxon>Spermatophyta</taxon>
        <taxon>Magnoliopsida</taxon>
        <taxon>eudicotyledons</taxon>
        <taxon>Gunneridae</taxon>
        <taxon>Pentapetalae</taxon>
        <taxon>rosids</taxon>
        <taxon>fabids</taxon>
        <taxon>Fagales</taxon>
        <taxon>Betulaceae</taxon>
        <taxon>Betula</taxon>
    </lineage>
</organism>
<keyword evidence="5" id="KW-0762">Sugar transport</keyword>
<proteinExistence type="evidence at transcript level"/>
<reference evidence="12" key="1">
    <citation type="submission" date="2021-11" db="EMBL/GenBank/DDBJ databases">
        <authorList>
            <person name="Zhang Y."/>
            <person name="Ren M."/>
            <person name="Zhang X."/>
            <person name="Zhou X."/>
            <person name="Yang J."/>
        </authorList>
    </citation>
    <scope>NUCLEOTIDE SEQUENCE</scope>
</reference>
<dbReference type="InterPro" id="IPR047664">
    <property type="entry name" value="SWEET"/>
</dbReference>
<name>A0A9E9L5T0_BETPL</name>
<comment type="similarity">
    <text evidence="2">Belongs to the SWEET sugar transporter family.</text>
</comment>
<accession>A0A9E9L5T0</accession>
<comment type="subcellular location">
    <subcellularLocation>
        <location evidence="1">Cell membrane</location>
        <topology evidence="1">Multi-pass membrane protein</topology>
    </subcellularLocation>
</comment>
<dbReference type="PANTHER" id="PTHR10791">
    <property type="entry name" value="RAG1-ACTIVATING PROTEIN 1"/>
    <property type="match status" value="1"/>
</dbReference>
<feature type="transmembrane region" description="Helical" evidence="11">
    <location>
        <begin position="47"/>
        <end position="64"/>
    </location>
</feature>
<protein>
    <submittedName>
        <fullName evidence="12">Birch protein</fullName>
    </submittedName>
</protein>
<dbReference type="GO" id="GO:0008515">
    <property type="term" value="F:sucrose transmembrane transporter activity"/>
    <property type="evidence" value="ECO:0007669"/>
    <property type="project" value="UniProtKB-ARBA"/>
</dbReference>
<dbReference type="GO" id="GO:0005886">
    <property type="term" value="C:plasma membrane"/>
    <property type="evidence" value="ECO:0007669"/>
    <property type="project" value="UniProtKB-SubCell"/>
</dbReference>
<feature type="transmembrane region" description="Helical" evidence="11">
    <location>
        <begin position="297"/>
        <end position="319"/>
    </location>
</feature>
<feature type="transmembrane region" description="Helical" evidence="11">
    <location>
        <begin position="357"/>
        <end position="379"/>
    </location>
</feature>
<feature type="compositionally biased region" description="Basic and acidic residues" evidence="10">
    <location>
        <begin position="490"/>
        <end position="499"/>
    </location>
</feature>
<evidence type="ECO:0000256" key="9">
    <source>
        <dbReference type="ARBA" id="ARBA00023136"/>
    </source>
</evidence>
<dbReference type="EMBL" id="OL546168">
    <property type="protein sequence ID" value="WAU86917.1"/>
    <property type="molecule type" value="mRNA"/>
</dbReference>
<evidence type="ECO:0000256" key="4">
    <source>
        <dbReference type="ARBA" id="ARBA00022475"/>
    </source>
</evidence>
<keyword evidence="9 11" id="KW-0472">Membrane</keyword>
<evidence type="ECO:0000256" key="10">
    <source>
        <dbReference type="SAM" id="MobiDB-lite"/>
    </source>
</evidence>
<evidence type="ECO:0000256" key="8">
    <source>
        <dbReference type="ARBA" id="ARBA00022989"/>
    </source>
</evidence>
<evidence type="ECO:0000256" key="7">
    <source>
        <dbReference type="ARBA" id="ARBA00022737"/>
    </source>
</evidence>
<feature type="transmembrane region" description="Helical" evidence="11">
    <location>
        <begin position="418"/>
        <end position="439"/>
    </location>
</feature>
<evidence type="ECO:0000256" key="1">
    <source>
        <dbReference type="ARBA" id="ARBA00004651"/>
    </source>
</evidence>
<dbReference type="PANTHER" id="PTHR10791:SF163">
    <property type="entry name" value="BIDIRECTIONAL SUGAR TRANSPORTER SWEET"/>
    <property type="match status" value="1"/>
</dbReference>
<dbReference type="FunFam" id="1.20.1280.290:FF:000001">
    <property type="entry name" value="Bidirectional sugar transporter SWEET"/>
    <property type="match status" value="2"/>
</dbReference>
<keyword evidence="6 11" id="KW-0812">Transmembrane</keyword>
<feature type="transmembrane region" description="Helical" evidence="11">
    <location>
        <begin position="70"/>
        <end position="93"/>
    </location>
</feature>
<evidence type="ECO:0000256" key="5">
    <source>
        <dbReference type="ARBA" id="ARBA00022597"/>
    </source>
</evidence>
<feature type="transmembrane region" description="Helical" evidence="11">
    <location>
        <begin position="273"/>
        <end position="291"/>
    </location>
</feature>
<dbReference type="AlphaFoldDB" id="A0A9E9L5T0"/>
<feature type="transmembrane region" description="Helical" evidence="11">
    <location>
        <begin position="12"/>
        <end position="35"/>
    </location>
</feature>
<evidence type="ECO:0000313" key="12">
    <source>
        <dbReference type="EMBL" id="WAU86917.1"/>
    </source>
</evidence>
<feature type="region of interest" description="Disordered" evidence="10">
    <location>
        <begin position="490"/>
        <end position="509"/>
    </location>
</feature>
<keyword evidence="4" id="KW-1003">Cell membrane</keyword>
<feature type="transmembrane region" description="Helical" evidence="11">
    <location>
        <begin position="105"/>
        <end position="125"/>
    </location>
</feature>
<evidence type="ECO:0000256" key="2">
    <source>
        <dbReference type="ARBA" id="ARBA00007809"/>
    </source>
</evidence>
<keyword evidence="3" id="KW-0813">Transport</keyword>
<keyword evidence="7" id="KW-0677">Repeat</keyword>
<dbReference type="Gene3D" id="1.20.1280.290">
    <property type="match status" value="4"/>
</dbReference>
<feature type="transmembrane region" description="Helical" evidence="11">
    <location>
        <begin position="391"/>
        <end position="412"/>
    </location>
</feature>
<dbReference type="Pfam" id="PF03083">
    <property type="entry name" value="MtN3_slv"/>
    <property type="match status" value="4"/>
</dbReference>
<sequence length="509" mass="57361">MAFSTHNPWAFAFGILGNIVSFVVFLAPVPTFLRVCKKKTTDGFQSIPYVVALFSSMLWIYYASLKPDEILLVTINSVGCVVETIYVAVYIVYAPKQARIFTLRLLLLMNFGGFCLILLLSQLLAKGPNRVRVLGWVCVAFSVSVFAAPLSIMRVVIRTKSVEFMPFSLSLFLTLSAVMWLLYGILSRDLYVALPNILGFIFGVLQMLLYVFYKNYKTVIDDQKLPETKADVVKLSPPIPSEVEVCSQPNPVETGPTFYQIYKKKSTEGFQSVPYVIALFSSMLWIYYAMLKKDANLLITINSVGCVIESIYIMLFLFYATKKARVLTVKLLLLLNVFGFGLMLLLTLYLAKGTKRVQILGWICLVFNLSVFAAPLCILRQVIRTKSVEYMPFPLSFFLTLGAVMWFFYGLFLKDYYIALPNTVGFLFGIVQMLLYIVYKNAKKVLEDQPKLHVPEHIIDAVKLTTIVCAELNSVLPLSNDVAAGNQIERDKAQESKTDVDEDSTTKLA</sequence>
<evidence type="ECO:0000256" key="11">
    <source>
        <dbReference type="SAM" id="Phobius"/>
    </source>
</evidence>
<dbReference type="FunFam" id="1.20.1280.290:FF:000003">
    <property type="entry name" value="Bidirectional sugar transporter SWEET"/>
    <property type="match status" value="2"/>
</dbReference>
<feature type="transmembrane region" description="Helical" evidence="11">
    <location>
        <begin position="192"/>
        <end position="213"/>
    </location>
</feature>
<evidence type="ECO:0000256" key="6">
    <source>
        <dbReference type="ARBA" id="ARBA00022692"/>
    </source>
</evidence>
<feature type="transmembrane region" description="Helical" evidence="11">
    <location>
        <begin position="331"/>
        <end position="351"/>
    </location>
</feature>
<feature type="transmembrane region" description="Helical" evidence="11">
    <location>
        <begin position="164"/>
        <end position="186"/>
    </location>
</feature>
<dbReference type="GO" id="GO:0051119">
    <property type="term" value="F:sugar transmembrane transporter activity"/>
    <property type="evidence" value="ECO:0007669"/>
    <property type="project" value="InterPro"/>
</dbReference>
<feature type="transmembrane region" description="Helical" evidence="11">
    <location>
        <begin position="131"/>
        <end position="152"/>
    </location>
</feature>
<keyword evidence="8 11" id="KW-1133">Transmembrane helix</keyword>